<feature type="signal peptide" evidence="1">
    <location>
        <begin position="1"/>
        <end position="35"/>
    </location>
</feature>
<accession>A0A4C1WT51</accession>
<proteinExistence type="predicted"/>
<keyword evidence="3" id="KW-1185">Reference proteome</keyword>
<dbReference type="EMBL" id="BGZK01000626">
    <property type="protein sequence ID" value="GBP53499.1"/>
    <property type="molecule type" value="Genomic_DNA"/>
</dbReference>
<sequence>MLFTHTQFFGRSTLISVSVCIRCLLSLTLFDPSDTKDCGAFKSIRSKRAPSYERRAASSKRLCGGDWRKSDRRLYYMDRAVGNGSRVRASDCTRSRGRRSGAYRFVYLFFVL</sequence>
<organism evidence="2 3">
    <name type="scientific">Eumeta variegata</name>
    <name type="common">Bagworm moth</name>
    <name type="synonym">Eumeta japonica</name>
    <dbReference type="NCBI Taxonomy" id="151549"/>
    <lineage>
        <taxon>Eukaryota</taxon>
        <taxon>Metazoa</taxon>
        <taxon>Ecdysozoa</taxon>
        <taxon>Arthropoda</taxon>
        <taxon>Hexapoda</taxon>
        <taxon>Insecta</taxon>
        <taxon>Pterygota</taxon>
        <taxon>Neoptera</taxon>
        <taxon>Endopterygota</taxon>
        <taxon>Lepidoptera</taxon>
        <taxon>Glossata</taxon>
        <taxon>Ditrysia</taxon>
        <taxon>Tineoidea</taxon>
        <taxon>Psychidae</taxon>
        <taxon>Oiketicinae</taxon>
        <taxon>Eumeta</taxon>
    </lineage>
</organism>
<reference evidence="2 3" key="1">
    <citation type="journal article" date="2019" name="Commun. Biol.">
        <title>The bagworm genome reveals a unique fibroin gene that provides high tensile strength.</title>
        <authorList>
            <person name="Kono N."/>
            <person name="Nakamura H."/>
            <person name="Ohtoshi R."/>
            <person name="Tomita M."/>
            <person name="Numata K."/>
            <person name="Arakawa K."/>
        </authorList>
    </citation>
    <scope>NUCLEOTIDE SEQUENCE [LARGE SCALE GENOMIC DNA]</scope>
</reference>
<feature type="chain" id="PRO_5020022332" description="Secreted protein" evidence="1">
    <location>
        <begin position="36"/>
        <end position="112"/>
    </location>
</feature>
<dbReference type="Proteomes" id="UP000299102">
    <property type="component" value="Unassembled WGS sequence"/>
</dbReference>
<evidence type="ECO:0000313" key="2">
    <source>
        <dbReference type="EMBL" id="GBP53499.1"/>
    </source>
</evidence>
<evidence type="ECO:0000256" key="1">
    <source>
        <dbReference type="SAM" id="SignalP"/>
    </source>
</evidence>
<keyword evidence="1" id="KW-0732">Signal</keyword>
<comment type="caution">
    <text evidence="2">The sequence shown here is derived from an EMBL/GenBank/DDBJ whole genome shotgun (WGS) entry which is preliminary data.</text>
</comment>
<protein>
    <recommendedName>
        <fullName evidence="4">Secreted protein</fullName>
    </recommendedName>
</protein>
<name>A0A4C1WT51_EUMVA</name>
<gene>
    <name evidence="2" type="ORF">EVAR_49687_1</name>
</gene>
<evidence type="ECO:0008006" key="4">
    <source>
        <dbReference type="Google" id="ProtNLM"/>
    </source>
</evidence>
<dbReference type="AlphaFoldDB" id="A0A4C1WT51"/>
<evidence type="ECO:0000313" key="3">
    <source>
        <dbReference type="Proteomes" id="UP000299102"/>
    </source>
</evidence>